<dbReference type="EMBL" id="BGPR01051304">
    <property type="protein sequence ID" value="GBO28269.1"/>
    <property type="molecule type" value="Genomic_DNA"/>
</dbReference>
<sequence length="171" mass="19577">MTSTAPRHKSWIRHCICKINSLHRNIDATAQRILEIMSFYFLKIPIKLKVCGVFLTFSHYLYNTVGSVPDTFPESSTGPTHTLRSSAIAQSFLRFRLRLSIALAFLTENKPQKNSPEGLRQTISRTLLLSPTKRIWRRTESKIFLSGPPSRNGPRNRCLYLKRFVGKAPDT</sequence>
<gene>
    <name evidence="2" type="ORF">AVEN_111590_1</name>
    <name evidence="1" type="ORF">AVEN_120966_1</name>
</gene>
<accession>A0A4Y2VS61</accession>
<proteinExistence type="predicted"/>
<dbReference type="Proteomes" id="UP000499080">
    <property type="component" value="Unassembled WGS sequence"/>
</dbReference>
<evidence type="ECO:0000313" key="3">
    <source>
        <dbReference type="Proteomes" id="UP000499080"/>
    </source>
</evidence>
<comment type="caution">
    <text evidence="1">The sequence shown here is derived from an EMBL/GenBank/DDBJ whole genome shotgun (WGS) entry which is preliminary data.</text>
</comment>
<evidence type="ECO:0000313" key="2">
    <source>
        <dbReference type="EMBL" id="GBO28269.1"/>
    </source>
</evidence>
<name>A0A4Y2VS61_ARAVE</name>
<organism evidence="1 3">
    <name type="scientific">Araneus ventricosus</name>
    <name type="common">Orbweaver spider</name>
    <name type="synonym">Epeira ventricosa</name>
    <dbReference type="NCBI Taxonomy" id="182803"/>
    <lineage>
        <taxon>Eukaryota</taxon>
        <taxon>Metazoa</taxon>
        <taxon>Ecdysozoa</taxon>
        <taxon>Arthropoda</taxon>
        <taxon>Chelicerata</taxon>
        <taxon>Arachnida</taxon>
        <taxon>Araneae</taxon>
        <taxon>Araneomorphae</taxon>
        <taxon>Entelegynae</taxon>
        <taxon>Araneoidea</taxon>
        <taxon>Araneidae</taxon>
        <taxon>Araneus</taxon>
    </lineage>
</organism>
<dbReference type="EMBL" id="BGPR01051274">
    <property type="protein sequence ID" value="GBO28243.1"/>
    <property type="molecule type" value="Genomic_DNA"/>
</dbReference>
<dbReference type="AlphaFoldDB" id="A0A4Y2VS61"/>
<evidence type="ECO:0000313" key="1">
    <source>
        <dbReference type="EMBL" id="GBO28243.1"/>
    </source>
</evidence>
<reference evidence="1 3" key="1">
    <citation type="journal article" date="2019" name="Sci. Rep.">
        <title>Orb-weaving spider Araneus ventricosus genome elucidates the spidroin gene catalogue.</title>
        <authorList>
            <person name="Kono N."/>
            <person name="Nakamura H."/>
            <person name="Ohtoshi R."/>
            <person name="Moran D.A.P."/>
            <person name="Shinohara A."/>
            <person name="Yoshida Y."/>
            <person name="Fujiwara M."/>
            <person name="Mori M."/>
            <person name="Tomita M."/>
            <person name="Arakawa K."/>
        </authorList>
    </citation>
    <scope>NUCLEOTIDE SEQUENCE [LARGE SCALE GENOMIC DNA]</scope>
</reference>
<protein>
    <submittedName>
        <fullName evidence="1">Uncharacterized protein</fullName>
    </submittedName>
</protein>
<keyword evidence="3" id="KW-1185">Reference proteome</keyword>